<organism evidence="2 3">
    <name type="scientific">Hallella mizrahii</name>
    <dbReference type="NCBI Taxonomy" id="2606637"/>
    <lineage>
        <taxon>Bacteria</taxon>
        <taxon>Pseudomonadati</taxon>
        <taxon>Bacteroidota</taxon>
        <taxon>Bacteroidia</taxon>
        <taxon>Bacteroidales</taxon>
        <taxon>Prevotellaceae</taxon>
        <taxon>Hallella</taxon>
    </lineage>
</organism>
<accession>A0A7K0KF78</accession>
<dbReference type="EMBL" id="VUNG01000017">
    <property type="protein sequence ID" value="MST84593.1"/>
    <property type="molecule type" value="Genomic_DNA"/>
</dbReference>
<evidence type="ECO:0000256" key="1">
    <source>
        <dbReference type="SAM" id="SignalP"/>
    </source>
</evidence>
<evidence type="ECO:0000313" key="2">
    <source>
        <dbReference type="EMBL" id="MST84593.1"/>
    </source>
</evidence>
<reference evidence="2 3" key="1">
    <citation type="submission" date="2019-08" db="EMBL/GenBank/DDBJ databases">
        <title>In-depth cultivation of the pig gut microbiome towards novel bacterial diversity and tailored functional studies.</title>
        <authorList>
            <person name="Wylensek D."/>
            <person name="Hitch T.C.A."/>
            <person name="Clavel T."/>
        </authorList>
    </citation>
    <scope>NUCLEOTIDE SEQUENCE [LARGE SCALE GENOMIC DNA]</scope>
    <source>
        <strain evidence="2 3">LKV-178-WT-2A</strain>
    </source>
</reference>
<proteinExistence type="predicted"/>
<sequence length="612" mass="67774">MKINHYIYALAAAALMLFGMAACSPDDYDLGDKDVTPADLVEGQAYTITHDGQNPNIVYLKSQMADRYQVNWIEPQGRSQEKEVTLKIPFPGTYDVLFGVNTRGGYVYGDTAHFTVDEFCADFVNNELYTMLTGGVGQSKTWIPDNGNYGLCSGEVSYGDPSATNAEWNNFTSNWDPAANHEDESGNFMKSSITFDLKDGANVQSVTYDPNGVAKAQKGTYLLDLDNHKLNLTDCPLLHSPKWDDRQDAVGWQKDIHIVTLTNNQLRLAILRNPDTSGEGKWWLCFNFVSKDYADHYEAPEVEVFPTLEDGWMDFVEPKNDRIITYKLTGFDWYTKDGKAKGVTAFDAIDNLEDVTIVMNSSNHSYTFTAPDGNETKGTYTLSKDGIYSFTPALPTFAISKDGRAVMTTNESSLRILGFGQETNCNPQTGGLDNIVWGAREYDDQGKFYQYMGYQWTVVRAGVAKTYKGGLHLFDAGWTFQQSDDVFVKDGSDGTYTFTINGSCNNVYGVYLDIEKLLGDHPNCDVVVKSIQADGKDVAFDDAAIDRGVGDKESTARRYIVNPWGASAGLAAQCSFSKTFSVTVEVKMDVGAPFVKPDNAKAHHRATRGSHK</sequence>
<feature type="chain" id="PRO_5029727726" description="Lipoprotein" evidence="1">
    <location>
        <begin position="22"/>
        <end position="612"/>
    </location>
</feature>
<gene>
    <name evidence="2" type="ORF">FYJ73_07915</name>
</gene>
<dbReference type="AlphaFoldDB" id="A0A7K0KF78"/>
<evidence type="ECO:0000313" key="3">
    <source>
        <dbReference type="Proteomes" id="UP000438914"/>
    </source>
</evidence>
<keyword evidence="1" id="KW-0732">Signal</keyword>
<dbReference type="Proteomes" id="UP000438914">
    <property type="component" value="Unassembled WGS sequence"/>
</dbReference>
<keyword evidence="3" id="KW-1185">Reference proteome</keyword>
<protein>
    <recommendedName>
        <fullName evidence="4">Lipoprotein</fullName>
    </recommendedName>
</protein>
<evidence type="ECO:0008006" key="4">
    <source>
        <dbReference type="Google" id="ProtNLM"/>
    </source>
</evidence>
<comment type="caution">
    <text evidence="2">The sequence shown here is derived from an EMBL/GenBank/DDBJ whole genome shotgun (WGS) entry which is preliminary data.</text>
</comment>
<name>A0A7K0KF78_9BACT</name>
<dbReference type="PROSITE" id="PS51257">
    <property type="entry name" value="PROKAR_LIPOPROTEIN"/>
    <property type="match status" value="1"/>
</dbReference>
<feature type="signal peptide" evidence="1">
    <location>
        <begin position="1"/>
        <end position="21"/>
    </location>
</feature>
<dbReference type="RefSeq" id="WP_154534179.1">
    <property type="nucleotide sequence ID" value="NZ_VUNG01000017.1"/>
</dbReference>